<comment type="caution">
    <text evidence="1">The sequence shown here is derived from an EMBL/GenBank/DDBJ whole genome shotgun (WGS) entry which is preliminary data.</text>
</comment>
<evidence type="ECO:0008006" key="3">
    <source>
        <dbReference type="Google" id="ProtNLM"/>
    </source>
</evidence>
<evidence type="ECO:0000313" key="2">
    <source>
        <dbReference type="Proteomes" id="UP000050852"/>
    </source>
</evidence>
<dbReference type="CDD" id="cd20495">
    <property type="entry name" value="C58_PaToxP-like"/>
    <property type="match status" value="1"/>
</dbReference>
<sequence length="1255" mass="137096">MLSAPLHTQRHWYNTPFHTPMPAVPPSQAGVTGQTNQPSALVSGLSTSAPTTYTEGFGDRHNLQTLTNNLTEAATQLDANATPQAIRAALSAPLDIHPDSSFPMRPSEGATLESFIRAKGWAVPTTLLALTELINIVKHAALTQPLGNFGGALSWSVPLSQAEQTRLRVISMRSDFPNALDALLAQHPLSPELPSDPAQALEALLNGRAGQALGKHLQEQSSGIATDNSAADYLMAAINLQLDPESITAPRHNKVAGLDLANEKHWGKPAATVVEALSKHLSDSGRISPALSKVGAYALLAKKAPVYLIKDIPPTVNYGSAAWLNLVIAATAIEAGTPGKVPNMTYAQVMLEGERARLEQPDAARHAQMTALVDWGICQHLIAPRDDRQYTQQELETLRTTFNARQQIMLSASRAMDLELPTREKMALEMLVERYGDLGDLFKQKLIKTGTATRTGQTKEHTWLYGRHSMLDFAMMDLELPYVFEALDKRIPIQDMNARYRFGIRGTFEQRFEDTIKQKKVALNTTVKHLIAQLPLEDRKHFEYGEITYYRESSTRLGFWSKSDPVYKKDLLVKIERNGQSTGYRIDLARGTIVPAARWEVREHTSRDAGDVELGTRVFIPKNVSSHHAKERAGAAGAIDSFSTPRTQDIADVFVEHYNLDDPDIERYARGQTTQDLANAKAHQIDEFFMNLIPFRSAIENFKKGNNVEGGFDLALDVFGFLTAGAANIGKLTRVAGSVASLASKIARTGKVVGMVTLSNLNPMDGLADLAVGGANLLSKGVTKTTAWLANLQKTGHSHEWLKALSQEHGSALLGSTKSGEHSVEGVAVLKNDQWHHYDPITRQPYGAPIKDFTPKVLATQGEINGIISDWITGWLNPAKSDIPLAEAFNDAVAAATATTTGQAAFHQGYSTVAASSLSGYSAALSISQLKKLAMDSIDSPAILGSLSKRIDELEALPEKVRAHYETLITPQNPVPGLHPTPQQIQFEEGFARGIPDAIAGFSPTMKMHQLRELILTPALSPAEVGALFRHMQNRLLETSLATSRKFTDDITAAGGTVIAMPQGYYLSQVNIPSSGDCAALSNTMALAILDDAEDTLIKNFFLSMAHPKHPNTERFRNSLERFQTILRDDFHSGQLTRKATYDMIISDLATATTSKALLIGNPKHGVTAAVRILNGKKTWFYYDPNFGLAKFTTEASMRSGIERVLNSGQTSHLFQPLKRAEGYTVSEFNELYLINKMRDPRSVSGLYSAAISVT</sequence>
<dbReference type="AlphaFoldDB" id="A0A0R3AEY2"/>
<proteinExistence type="predicted"/>
<gene>
    <name evidence="1" type="ORF">TX23_14490</name>
</gene>
<organism evidence="1 2">
    <name type="scientific">Pseudomonas paralactis</name>
    <dbReference type="NCBI Taxonomy" id="1615673"/>
    <lineage>
        <taxon>Bacteria</taxon>
        <taxon>Pseudomonadati</taxon>
        <taxon>Pseudomonadota</taxon>
        <taxon>Gammaproteobacteria</taxon>
        <taxon>Pseudomonadales</taxon>
        <taxon>Pseudomonadaceae</taxon>
        <taxon>Pseudomonas</taxon>
    </lineage>
</organism>
<accession>A0A0R3AEY2</accession>
<dbReference type="RefSeq" id="WP_057702737.1">
    <property type="nucleotide sequence ID" value="NZ_JYLN01000005.1"/>
</dbReference>
<protein>
    <recommendedName>
        <fullName evidence="3">Peptidase C58 YopT-type domain-containing protein</fullName>
    </recommendedName>
</protein>
<dbReference type="Proteomes" id="UP000050852">
    <property type="component" value="Unassembled WGS sequence"/>
</dbReference>
<dbReference type="PATRIC" id="fig|1615673.3.peg.3961"/>
<reference evidence="1 2" key="1">
    <citation type="submission" date="2015-02" db="EMBL/GenBank/DDBJ databases">
        <title>Two Pseudomonas sp. nov., isolated from raw milk.</title>
        <authorList>
            <person name="Wenning M."/>
            <person name="von Neubeck M."/>
            <person name="Huptas C."/>
            <person name="Scherer S."/>
        </authorList>
    </citation>
    <scope>NUCLEOTIDE SEQUENCE [LARGE SCALE GENOMIC DNA]</scope>
    <source>
        <strain evidence="1 2">DSM 29164</strain>
    </source>
</reference>
<dbReference type="EMBL" id="JYLN01000005">
    <property type="protein sequence ID" value="KRP71482.1"/>
    <property type="molecule type" value="Genomic_DNA"/>
</dbReference>
<name>A0A0R3AEY2_9PSED</name>
<dbReference type="OrthoDB" id="6740126at2"/>
<evidence type="ECO:0000313" key="1">
    <source>
        <dbReference type="EMBL" id="KRP71482.1"/>
    </source>
</evidence>